<dbReference type="InParanoid" id="W5N686"/>
<dbReference type="AlphaFoldDB" id="W5N686"/>
<feature type="region of interest" description="Disordered" evidence="11">
    <location>
        <begin position="63"/>
        <end position="83"/>
    </location>
</feature>
<feature type="transmembrane region" description="Helical" evidence="12">
    <location>
        <begin position="450"/>
        <end position="473"/>
    </location>
</feature>
<reference evidence="14" key="1">
    <citation type="submission" date="2011-12" db="EMBL/GenBank/DDBJ databases">
        <title>The Draft Genome of Lepisosteus oculatus.</title>
        <authorList>
            <consortium name="The Broad Institute Genome Assembly &amp; Analysis Group"/>
            <consortium name="Computational R&amp;D Group"/>
            <consortium name="and Sequencing Platform"/>
            <person name="Di Palma F."/>
            <person name="Alfoldi J."/>
            <person name="Johnson J."/>
            <person name="Berlin A."/>
            <person name="Gnerre S."/>
            <person name="Jaffe D."/>
            <person name="MacCallum I."/>
            <person name="Young S."/>
            <person name="Walker B.J."/>
            <person name="Lander E.S."/>
            <person name="Lindblad-Toh K."/>
        </authorList>
    </citation>
    <scope>NUCLEOTIDE SEQUENCE [LARGE SCALE GENOMIC DNA]</scope>
</reference>
<organism evidence="13 14">
    <name type="scientific">Lepisosteus oculatus</name>
    <name type="common">Spotted gar</name>
    <dbReference type="NCBI Taxonomy" id="7918"/>
    <lineage>
        <taxon>Eukaryota</taxon>
        <taxon>Metazoa</taxon>
        <taxon>Chordata</taxon>
        <taxon>Craniata</taxon>
        <taxon>Vertebrata</taxon>
        <taxon>Euteleostomi</taxon>
        <taxon>Actinopterygii</taxon>
        <taxon>Neopterygii</taxon>
        <taxon>Holostei</taxon>
        <taxon>Semionotiformes</taxon>
        <taxon>Lepisosteidae</taxon>
        <taxon>Lepisosteus</taxon>
    </lineage>
</organism>
<dbReference type="Ensembl" id="ENSLOCT00000016175.1">
    <property type="protein sequence ID" value="ENSLOCP00000016145.1"/>
    <property type="gene ID" value="ENSLOCG00000013107.1"/>
</dbReference>
<keyword evidence="5 12" id="KW-0812">Transmembrane</keyword>
<dbReference type="OMA" id="ICRMILC"/>
<evidence type="ECO:0000256" key="8">
    <source>
        <dbReference type="ARBA" id="ARBA00023065"/>
    </source>
</evidence>
<feature type="compositionally biased region" description="Low complexity" evidence="11">
    <location>
        <begin position="63"/>
        <end position="74"/>
    </location>
</feature>
<name>W5N686_LEPOC</name>
<evidence type="ECO:0000256" key="7">
    <source>
        <dbReference type="ARBA" id="ARBA00022989"/>
    </source>
</evidence>
<dbReference type="GO" id="GO:1902600">
    <property type="term" value="P:proton transmembrane transport"/>
    <property type="evidence" value="ECO:0000318"/>
    <property type="project" value="GO_Central"/>
</dbReference>
<keyword evidence="8" id="KW-0406">Ion transport</keyword>
<feature type="transmembrane region" description="Helical" evidence="12">
    <location>
        <begin position="161"/>
        <end position="184"/>
    </location>
</feature>
<dbReference type="KEGG" id="loc:102694685"/>
<evidence type="ECO:0000313" key="13">
    <source>
        <dbReference type="Ensembl" id="ENSLOCP00000016145.1"/>
    </source>
</evidence>
<reference evidence="13" key="2">
    <citation type="submission" date="2025-08" db="UniProtKB">
        <authorList>
            <consortium name="Ensembl"/>
        </authorList>
    </citation>
    <scope>IDENTIFICATION</scope>
</reference>
<evidence type="ECO:0000256" key="1">
    <source>
        <dbReference type="ARBA" id="ARBA00004651"/>
    </source>
</evidence>
<dbReference type="Proteomes" id="UP000018468">
    <property type="component" value="Linkage group LG10"/>
</dbReference>
<keyword evidence="4" id="KW-1003">Cell membrane</keyword>
<proteinExistence type="inferred from homology"/>
<feature type="transmembrane region" description="Helical" evidence="12">
    <location>
        <begin position="299"/>
        <end position="319"/>
    </location>
</feature>
<comment type="similarity">
    <text evidence="2">Belongs to the otopetrin family.</text>
</comment>
<evidence type="ECO:0000256" key="11">
    <source>
        <dbReference type="SAM" id="MobiDB-lite"/>
    </source>
</evidence>
<feature type="transmembrane region" description="Helical" evidence="12">
    <location>
        <begin position="122"/>
        <end position="141"/>
    </location>
</feature>
<dbReference type="GeneID" id="102694685"/>
<evidence type="ECO:0000256" key="4">
    <source>
        <dbReference type="ARBA" id="ARBA00022475"/>
    </source>
</evidence>
<feature type="transmembrane region" description="Helical" evidence="12">
    <location>
        <begin position="226"/>
        <end position="245"/>
    </location>
</feature>
<dbReference type="Pfam" id="PF03189">
    <property type="entry name" value="Otopetrin"/>
    <property type="match status" value="2"/>
</dbReference>
<feature type="transmembrane region" description="Helical" evidence="12">
    <location>
        <begin position="422"/>
        <end position="444"/>
    </location>
</feature>
<dbReference type="HOGENOM" id="CLU_032913_0_0_1"/>
<keyword evidence="3" id="KW-0813">Transport</keyword>
<dbReference type="eggNOG" id="KOG4740">
    <property type="taxonomic scope" value="Eukaryota"/>
</dbReference>
<feature type="transmembrane region" description="Helical" evidence="12">
    <location>
        <begin position="547"/>
        <end position="566"/>
    </location>
</feature>
<evidence type="ECO:0000256" key="10">
    <source>
        <dbReference type="ARBA" id="ARBA00023303"/>
    </source>
</evidence>
<keyword evidence="9 12" id="KW-0472">Membrane</keyword>
<reference evidence="13" key="3">
    <citation type="submission" date="2025-09" db="UniProtKB">
        <authorList>
            <consortium name="Ensembl"/>
        </authorList>
    </citation>
    <scope>IDENTIFICATION</scope>
</reference>
<feature type="transmembrane region" description="Helical" evidence="12">
    <location>
        <begin position="375"/>
        <end position="402"/>
    </location>
</feature>
<evidence type="ECO:0000256" key="2">
    <source>
        <dbReference type="ARBA" id="ARBA00006513"/>
    </source>
</evidence>
<evidence type="ECO:0000313" key="14">
    <source>
        <dbReference type="Proteomes" id="UP000018468"/>
    </source>
</evidence>
<sequence>MRLVSSSPASLATMPHLQKNASYQLLWKKNNVCRKMEGELNEGSPCPNTMVAVMRDQAVVGDPLRSSSLPENPSSSPPREKGRNRGRLISCLITVNILFLGCALVSGGAFNEVAITQIDVQIYLTLLLLLNTSWMIFYVAYTSQVDSAILYKDSHAGPIWLRGGLVLFGVCSLIMDIFKIANYIGYMHCDSAVKVVFPVVQAVFILMQTYFLWVHAKDCVQIQRNITRCGLMLTLACNLMVWMAAVTDESLHQTGHKDSSTRISNVSKAHSLTMKAANPSVNCQCSYASCPILEKGYYYLYPFNIEYSLFASAMAYIMWKNVGRQIDEHSSHHHVSFHIRGILAGPVLGIIVVVTGLAVFVVYDVEVNSPDTKDLALLMYYVMNIVGLILMSAASLAGSIIYRYEKRDHVSNKNPTRSLDIALLLGASMGQFTICYFTIVAVVAKKSTEYLYVLDLVCAIIIVVELCLQNLFIIEGLHRQPFNEESAVGGTVFINDNAFRQGGCEEARPTENGLELSHSPVHTMHSMPSTLPSQSSKYWRRRALKEISSFLLLCNIIFWVMPAFGARPQFDNKLGIEFYKLSMWTAIVNIGLPFGIFYRMHSVASLFEVFLTS</sequence>
<keyword evidence="14" id="KW-1185">Reference proteome</keyword>
<evidence type="ECO:0000256" key="9">
    <source>
        <dbReference type="ARBA" id="ARBA00023136"/>
    </source>
</evidence>
<dbReference type="CTD" id="92736"/>
<dbReference type="RefSeq" id="XP_015212207.1">
    <property type="nucleotide sequence ID" value="XM_015356721.2"/>
</dbReference>
<dbReference type="PANTHER" id="PTHR21522">
    <property type="entry name" value="PROTON CHANNEL OTOP"/>
    <property type="match status" value="1"/>
</dbReference>
<dbReference type="GO" id="GO:0005886">
    <property type="term" value="C:plasma membrane"/>
    <property type="evidence" value="ECO:0000318"/>
    <property type="project" value="GO_Central"/>
</dbReference>
<dbReference type="GeneTree" id="ENSGT00940000156691"/>
<comment type="subcellular location">
    <subcellularLocation>
        <location evidence="1">Cell membrane</location>
        <topology evidence="1">Multi-pass membrane protein</topology>
    </subcellularLocation>
</comment>
<feature type="transmembrane region" description="Helical" evidence="12">
    <location>
        <begin position="578"/>
        <end position="598"/>
    </location>
</feature>
<feature type="transmembrane region" description="Helical" evidence="12">
    <location>
        <begin position="196"/>
        <end position="214"/>
    </location>
</feature>
<accession>W5N686</accession>
<evidence type="ECO:0000256" key="5">
    <source>
        <dbReference type="ARBA" id="ARBA00022692"/>
    </source>
</evidence>
<dbReference type="InterPro" id="IPR004878">
    <property type="entry name" value="Otopetrin"/>
</dbReference>
<feature type="transmembrane region" description="Helical" evidence="12">
    <location>
        <begin position="339"/>
        <end position="363"/>
    </location>
</feature>
<keyword evidence="10" id="KW-0407">Ion channel</keyword>
<keyword evidence="7 12" id="KW-1133">Transmembrane helix</keyword>
<feature type="transmembrane region" description="Helical" evidence="12">
    <location>
        <begin position="88"/>
        <end position="110"/>
    </location>
</feature>
<protein>
    <submittedName>
        <fullName evidence="13">Otopetrin 2</fullName>
    </submittedName>
</protein>
<dbReference type="OrthoDB" id="6429739at2759"/>
<evidence type="ECO:0000256" key="12">
    <source>
        <dbReference type="SAM" id="Phobius"/>
    </source>
</evidence>
<evidence type="ECO:0000256" key="3">
    <source>
        <dbReference type="ARBA" id="ARBA00022448"/>
    </source>
</evidence>
<evidence type="ECO:0000256" key="6">
    <source>
        <dbReference type="ARBA" id="ARBA00022781"/>
    </source>
</evidence>
<dbReference type="EMBL" id="AHAT01000407">
    <property type="status" value="NOT_ANNOTATED_CDS"/>
    <property type="molecule type" value="Genomic_DNA"/>
</dbReference>
<dbReference type="Bgee" id="ENSLOCG00000013107">
    <property type="expression patterns" value="Expressed in intestine and 4 other cell types or tissues"/>
</dbReference>
<dbReference type="PANTHER" id="PTHR21522:SF35">
    <property type="entry name" value="PROTON CHANNEL OTOP2"/>
    <property type="match status" value="1"/>
</dbReference>
<dbReference type="STRING" id="7918.ENSLOCP00000016145"/>
<keyword evidence="6" id="KW-0375">Hydrogen ion transport</keyword>
<dbReference type="GO" id="GO:0015252">
    <property type="term" value="F:proton channel activity"/>
    <property type="evidence" value="ECO:0000318"/>
    <property type="project" value="GO_Central"/>
</dbReference>